<keyword evidence="2 7" id="KW-0436">Ligase</keyword>
<comment type="subunit">
    <text evidence="7">Subunit of the heterotrimeric GatCAB amidotransferase (AdT) complex, composed of A, B and C subunits.</text>
</comment>
<evidence type="ECO:0000313" key="9">
    <source>
        <dbReference type="EMBL" id="KAF7713536.1"/>
    </source>
</evidence>
<comment type="catalytic activity">
    <reaction evidence="6 7">
        <text>L-glutamyl-tRNA(Gln) + L-glutamine + ATP + H2O = L-glutaminyl-tRNA(Gln) + L-glutamate + ADP + phosphate + H(+)</text>
        <dbReference type="Rhea" id="RHEA:17521"/>
        <dbReference type="Rhea" id="RHEA-COMP:9681"/>
        <dbReference type="Rhea" id="RHEA-COMP:9684"/>
        <dbReference type="ChEBI" id="CHEBI:15377"/>
        <dbReference type="ChEBI" id="CHEBI:15378"/>
        <dbReference type="ChEBI" id="CHEBI:29985"/>
        <dbReference type="ChEBI" id="CHEBI:30616"/>
        <dbReference type="ChEBI" id="CHEBI:43474"/>
        <dbReference type="ChEBI" id="CHEBI:58359"/>
        <dbReference type="ChEBI" id="CHEBI:78520"/>
        <dbReference type="ChEBI" id="CHEBI:78521"/>
        <dbReference type="ChEBI" id="CHEBI:456216"/>
        <dbReference type="EC" id="6.3.5.7"/>
    </reaction>
</comment>
<feature type="active site" description="Charge relay system" evidence="7">
    <location>
        <position position="60"/>
    </location>
</feature>
<evidence type="ECO:0000313" key="10">
    <source>
        <dbReference type="Proteomes" id="UP000631181"/>
    </source>
</evidence>
<evidence type="ECO:0000256" key="7">
    <source>
        <dbReference type="HAMAP-Rule" id="MF_03150"/>
    </source>
</evidence>
<proteinExistence type="inferred from homology"/>
<dbReference type="GO" id="GO:0030956">
    <property type="term" value="C:glutamyl-tRNA(Gln) amidotransferase complex"/>
    <property type="evidence" value="ECO:0007669"/>
    <property type="project" value="UniProtKB-UniRule"/>
</dbReference>
<feature type="active site" description="Acyl-ester intermediate" evidence="7">
    <location>
        <position position="163"/>
    </location>
</feature>
<keyword evidence="4 7" id="KW-0067">ATP-binding</keyword>
<keyword evidence="3 7" id="KW-0547">Nucleotide-binding</keyword>
<dbReference type="GO" id="GO:0070681">
    <property type="term" value="P:glutaminyl-tRNAGln biosynthesis via transamidation"/>
    <property type="evidence" value="ECO:0007669"/>
    <property type="project" value="UniProtKB-UniRule"/>
</dbReference>
<dbReference type="GO" id="GO:0005524">
    <property type="term" value="F:ATP binding"/>
    <property type="evidence" value="ECO:0007669"/>
    <property type="project" value="UniProtKB-KW"/>
</dbReference>
<evidence type="ECO:0000256" key="2">
    <source>
        <dbReference type="ARBA" id="ARBA00022598"/>
    </source>
</evidence>
<dbReference type="HAMAP" id="MF_00120">
    <property type="entry name" value="GatA"/>
    <property type="match status" value="1"/>
</dbReference>
<comment type="subcellular location">
    <subcellularLocation>
        <location evidence="7">Mitochondrion</location>
    </subcellularLocation>
</comment>
<comment type="similarity">
    <text evidence="1 7">Belongs to the amidase family. GatA subfamily.</text>
</comment>
<comment type="caution">
    <text evidence="9">The sequence shown here is derived from an EMBL/GenBank/DDBJ whole genome shotgun (WGS) entry which is preliminary data.</text>
</comment>
<dbReference type="InterPro" id="IPR020556">
    <property type="entry name" value="Amidase_CS"/>
</dbReference>
<gene>
    <name evidence="9" type="ORF">PECM_000927</name>
</gene>
<keyword evidence="7" id="KW-0496">Mitochondrion</keyword>
<accession>A0A8J8WEQ0</accession>
<evidence type="ECO:0000256" key="5">
    <source>
        <dbReference type="ARBA" id="ARBA00022917"/>
    </source>
</evidence>
<dbReference type="PANTHER" id="PTHR11895">
    <property type="entry name" value="TRANSAMIDASE"/>
    <property type="match status" value="1"/>
</dbReference>
<dbReference type="SUPFAM" id="SSF75304">
    <property type="entry name" value="Amidase signature (AS) enzymes"/>
    <property type="match status" value="1"/>
</dbReference>
<dbReference type="OrthoDB" id="421993at2759"/>
<dbReference type="EC" id="6.3.5.7" evidence="7"/>
<dbReference type="Pfam" id="PF01425">
    <property type="entry name" value="Amidase"/>
    <property type="match status" value="1"/>
</dbReference>
<dbReference type="PANTHER" id="PTHR11895:SF7">
    <property type="entry name" value="GLUTAMYL-TRNA(GLN) AMIDOTRANSFERASE SUBUNIT A, MITOCHONDRIAL"/>
    <property type="match status" value="1"/>
</dbReference>
<keyword evidence="10" id="KW-1185">Reference proteome</keyword>
<dbReference type="GO" id="GO:0050567">
    <property type="term" value="F:glutaminyl-tRNA synthase (glutamine-hydrolyzing) activity"/>
    <property type="evidence" value="ECO:0007669"/>
    <property type="project" value="UniProtKB-UniRule"/>
</dbReference>
<comment type="function">
    <text evidence="7">Allows the formation of correctly charged Gln-tRNA(Gln) through the transamidation of misacylated Glu-tRNA(Gln) in the mitochondria. The reaction takes place in the presence of glutamine and ATP through an activated gamma-phospho-Glu-tRNA(Gln).</text>
</comment>
<dbReference type="InterPro" id="IPR023631">
    <property type="entry name" value="Amidase_dom"/>
</dbReference>
<dbReference type="PROSITE" id="PS00571">
    <property type="entry name" value="AMIDASES"/>
    <property type="match status" value="1"/>
</dbReference>
<evidence type="ECO:0000256" key="3">
    <source>
        <dbReference type="ARBA" id="ARBA00022741"/>
    </source>
</evidence>
<feature type="domain" description="Amidase" evidence="8">
    <location>
        <begin position="15"/>
        <end position="490"/>
    </location>
</feature>
<dbReference type="AlphaFoldDB" id="A0A8J8WEQ0"/>
<keyword evidence="5 7" id="KW-0648">Protein biosynthesis</keyword>
<dbReference type="EMBL" id="WIWV01000114">
    <property type="protein sequence ID" value="KAF7713536.1"/>
    <property type="molecule type" value="Genomic_DNA"/>
</dbReference>
<dbReference type="Proteomes" id="UP000631181">
    <property type="component" value="Unassembled WGS sequence"/>
</dbReference>
<evidence type="ECO:0000256" key="6">
    <source>
        <dbReference type="ARBA" id="ARBA00047407"/>
    </source>
</evidence>
<name>A0A8J8WEQ0_9EURO</name>
<dbReference type="InterPro" id="IPR036928">
    <property type="entry name" value="AS_sf"/>
</dbReference>
<dbReference type="GO" id="GO:0032543">
    <property type="term" value="P:mitochondrial translation"/>
    <property type="evidence" value="ECO:0007669"/>
    <property type="project" value="UniProtKB-UniRule"/>
</dbReference>
<protein>
    <recommendedName>
        <fullName evidence="7">Glutamyl-tRNA(Gln) amidotransferase subunit A, mitochondrial</fullName>
        <shortName evidence="7">Glu-AdT subunit A</shortName>
        <ecNumber evidence="7">6.3.5.7</ecNumber>
    </recommendedName>
</protein>
<reference evidence="9" key="1">
    <citation type="journal article" date="2020" name="Front. Microbiol.">
        <title>Gene regulatory networks of Penicillium echinulatum 2HH and Penicillium oxalicum 114-2 inferred by a computational biology approach.</title>
        <authorList>
            <person name="Lenz A.R."/>
            <person name="Galan-Vasquez E."/>
            <person name="Balbinot E."/>
            <person name="De Abreu F.P."/>
            <person name="De Oliveira N.S."/>
            <person name="Da Rosa L.O."/>
            <person name="De Avila E Silva S."/>
            <person name="Camassola M."/>
            <person name="Dillon A.J.P."/>
            <person name="Perez-Rueda E."/>
        </authorList>
    </citation>
    <scope>NUCLEOTIDE SEQUENCE</scope>
    <source>
        <strain evidence="9">S1M29</strain>
    </source>
</reference>
<organism evidence="9 10">
    <name type="scientific">Penicillium ucsense</name>
    <dbReference type="NCBI Taxonomy" id="2839758"/>
    <lineage>
        <taxon>Eukaryota</taxon>
        <taxon>Fungi</taxon>
        <taxon>Dikarya</taxon>
        <taxon>Ascomycota</taxon>
        <taxon>Pezizomycotina</taxon>
        <taxon>Eurotiomycetes</taxon>
        <taxon>Eurotiomycetidae</taxon>
        <taxon>Eurotiales</taxon>
        <taxon>Aspergillaceae</taxon>
        <taxon>Penicillium</taxon>
    </lineage>
</organism>
<dbReference type="GO" id="GO:0005739">
    <property type="term" value="C:mitochondrion"/>
    <property type="evidence" value="ECO:0007669"/>
    <property type="project" value="UniProtKB-SubCell"/>
</dbReference>
<dbReference type="InterPro" id="IPR000120">
    <property type="entry name" value="Amidase"/>
</dbReference>
<dbReference type="InterPro" id="IPR004412">
    <property type="entry name" value="GatA"/>
</dbReference>
<evidence type="ECO:0000256" key="1">
    <source>
        <dbReference type="ARBA" id="ARBA00008069"/>
    </source>
</evidence>
<evidence type="ECO:0000259" key="8">
    <source>
        <dbReference type="Pfam" id="PF01425"/>
    </source>
</evidence>
<sequence length="506" mass="54348">MSLLREAEKCLVNQHKHTLNAFITPLPRTGKWREQVADADQRRERGTSKSALDGRLIAVKDNICTRNLPTTCASGILDKFTSPFNATVVDQLEAAGAVIAGKTNLDEFGMGSHSAYSKFGAVKNVRQDREGQDLSAGGSSGGSAVAVAAEQCYAALGTDTGGSVRLPAAYTGTVGFKPSYGLLSRWGVVAYANSLDTVGILGRTTSSVRDVFSILNQHDPRDPTNITSTSRSRILSRLQDPALASRLTRTALRIGVPLDYNISELTPSIRQAWHMSLAHLQSQGHTIHPISLPATKHALSAYYVLAPAEASSNLAKYDGVRYGTRAEGPDSNGQPESYLYADTRGQGFGAEVQRRILLGTFSLSADAMDNYFIQAQRVRRLVQHDFNSVFAAAHPFAFKCDMETTPSRTADVDVIVCPTAPSSPPRLSDILNGRSPLDAYVNDVFTVPASLAGLPAISVPVTVSASEKDPRPDELAGIQIIGQYGDDELVMNVGEILENQRLGSQV</sequence>
<evidence type="ECO:0000256" key="4">
    <source>
        <dbReference type="ARBA" id="ARBA00022840"/>
    </source>
</evidence>
<dbReference type="Gene3D" id="3.90.1300.10">
    <property type="entry name" value="Amidase signature (AS) domain"/>
    <property type="match status" value="1"/>
</dbReference>
<feature type="active site" description="Charge relay system" evidence="7">
    <location>
        <position position="139"/>
    </location>
</feature>